<dbReference type="PROSITE" id="PS51742">
    <property type="entry name" value="PPC"/>
    <property type="match status" value="1"/>
</dbReference>
<reference evidence="8" key="1">
    <citation type="submission" date="2020-05" db="EMBL/GenBank/DDBJ databases">
        <title>WGS assembly of Corymbia citriodora subspecies variegata.</title>
        <authorList>
            <person name="Barry K."/>
            <person name="Hundley H."/>
            <person name="Shu S."/>
            <person name="Jenkins J."/>
            <person name="Grimwood J."/>
            <person name="Baten A."/>
        </authorList>
    </citation>
    <scope>NUCLEOTIDE SEQUENCE</scope>
    <source>
        <strain evidence="8">CV2-018</strain>
    </source>
</reference>
<keyword evidence="3 5" id="KW-0804">Transcription</keyword>
<feature type="region of interest" description="Disordered" evidence="6">
    <location>
        <begin position="143"/>
        <end position="172"/>
    </location>
</feature>
<dbReference type="OrthoDB" id="1588495at2759"/>
<keyword evidence="4 5" id="KW-0539">Nucleus</keyword>
<keyword evidence="9" id="KW-1185">Reference proteome</keyword>
<evidence type="ECO:0000256" key="1">
    <source>
        <dbReference type="ARBA" id="ARBA00023015"/>
    </source>
</evidence>
<dbReference type="GO" id="GO:0005634">
    <property type="term" value="C:nucleus"/>
    <property type="evidence" value="ECO:0007669"/>
    <property type="project" value="UniProtKB-SubCell"/>
</dbReference>
<dbReference type="InterPro" id="IPR005175">
    <property type="entry name" value="PPC_dom"/>
</dbReference>
<comment type="subcellular location">
    <subcellularLocation>
        <location evidence="5">Nucleus</location>
    </subcellularLocation>
</comment>
<keyword evidence="2 5" id="KW-0238">DNA-binding</keyword>
<dbReference type="AlphaFoldDB" id="A0A8T0CSD9"/>
<evidence type="ECO:0000256" key="2">
    <source>
        <dbReference type="ARBA" id="ARBA00023125"/>
    </source>
</evidence>
<dbReference type="PANTHER" id="PTHR31500:SF57">
    <property type="entry name" value="AT-HOOK MOTIF NUCLEAR-LOCALIZED PROTEIN 10"/>
    <property type="match status" value="1"/>
</dbReference>
<dbReference type="SUPFAM" id="SSF117856">
    <property type="entry name" value="AF0104/ALDC/Ptd012-like"/>
    <property type="match status" value="1"/>
</dbReference>
<name>A0A8T0CSD9_CORYI</name>
<dbReference type="GO" id="GO:0003680">
    <property type="term" value="F:minor groove of adenine-thymine-rich DNA binding"/>
    <property type="evidence" value="ECO:0007669"/>
    <property type="project" value="UniProtKB-UniRule"/>
</dbReference>
<dbReference type="PANTHER" id="PTHR31500">
    <property type="entry name" value="AT-HOOK MOTIF NUCLEAR-LOCALIZED PROTEIN 9"/>
    <property type="match status" value="1"/>
</dbReference>
<keyword evidence="1 5" id="KW-0805">Transcription regulation</keyword>
<dbReference type="EMBL" id="MU089607">
    <property type="protein sequence ID" value="KAF7850523.1"/>
    <property type="molecule type" value="Genomic_DNA"/>
</dbReference>
<accession>A0A8T0CSD9</accession>
<evidence type="ECO:0000256" key="5">
    <source>
        <dbReference type="RuleBase" id="RU367031"/>
    </source>
</evidence>
<evidence type="ECO:0000256" key="4">
    <source>
        <dbReference type="ARBA" id="ARBA00023242"/>
    </source>
</evidence>
<dbReference type="Proteomes" id="UP000806378">
    <property type="component" value="Unassembled WGS sequence"/>
</dbReference>
<evidence type="ECO:0000313" key="9">
    <source>
        <dbReference type="Proteomes" id="UP000806378"/>
    </source>
</evidence>
<protein>
    <recommendedName>
        <fullName evidence="5">AT-hook motif nuclear-localized protein</fullName>
    </recommendedName>
</protein>
<sequence>MMVEVQCWNLQESCTLKWGPYIEGENVLARLSSFIEPGTHSRSVLSASGSISSAILRQFGPLGGISTYEGYFEMLNLNGSFTIWEGRICTCLEVSLVCIMLATGGGSSPLIAARPTQIVVGIFKDDEDPIPEVRQPEQIARMAEVNDNSGTPASVLLEPTDKEAKTPTLTTT</sequence>
<dbReference type="Gramene" id="rna-gnl|WGS:JABURB|Cocit.L5440.1">
    <property type="protein sequence ID" value="cds-KAF7850523.1"/>
    <property type="gene ID" value="gene-BT93_L5440"/>
</dbReference>
<comment type="function">
    <text evidence="5">Transcription factor that specifically binds AT-rich DNA sequences related to the nuclear matrix attachment regions (MARs).</text>
</comment>
<evidence type="ECO:0000313" key="8">
    <source>
        <dbReference type="EMBL" id="KAF7850523.1"/>
    </source>
</evidence>
<comment type="caution">
    <text evidence="8">The sequence shown here is derived from an EMBL/GenBank/DDBJ whole genome shotgun (WGS) entry which is preliminary data.</text>
</comment>
<dbReference type="Pfam" id="PF03479">
    <property type="entry name" value="PCC"/>
    <property type="match status" value="1"/>
</dbReference>
<proteinExistence type="predicted"/>
<dbReference type="InterPro" id="IPR039605">
    <property type="entry name" value="AHL"/>
</dbReference>
<evidence type="ECO:0000256" key="6">
    <source>
        <dbReference type="SAM" id="MobiDB-lite"/>
    </source>
</evidence>
<evidence type="ECO:0000256" key="3">
    <source>
        <dbReference type="ARBA" id="ARBA00023163"/>
    </source>
</evidence>
<organism evidence="8 9">
    <name type="scientific">Corymbia citriodora subsp. variegata</name>
    <dbReference type="NCBI Taxonomy" id="360336"/>
    <lineage>
        <taxon>Eukaryota</taxon>
        <taxon>Viridiplantae</taxon>
        <taxon>Streptophyta</taxon>
        <taxon>Embryophyta</taxon>
        <taxon>Tracheophyta</taxon>
        <taxon>Spermatophyta</taxon>
        <taxon>Magnoliopsida</taxon>
        <taxon>eudicotyledons</taxon>
        <taxon>Gunneridae</taxon>
        <taxon>Pentapetalae</taxon>
        <taxon>rosids</taxon>
        <taxon>malvids</taxon>
        <taxon>Myrtales</taxon>
        <taxon>Myrtaceae</taxon>
        <taxon>Myrtoideae</taxon>
        <taxon>Eucalypteae</taxon>
        <taxon>Corymbia</taxon>
    </lineage>
</organism>
<gene>
    <name evidence="8" type="ORF">BT93_L5440</name>
</gene>
<feature type="domain" description="PPC" evidence="7">
    <location>
        <begin position="11"/>
        <end position="146"/>
    </location>
</feature>
<evidence type="ECO:0000259" key="7">
    <source>
        <dbReference type="PROSITE" id="PS51742"/>
    </source>
</evidence>
<comment type="domain">
    <text evidence="5">The PPC domain mediates interactions between AHL proteins.</text>
</comment>
<dbReference type="Gene3D" id="3.30.1330.80">
    <property type="entry name" value="Hypothetical protein, similar to alpha- acetolactate decarboxylase, domain 2"/>
    <property type="match status" value="1"/>
</dbReference>